<feature type="transmembrane region" description="Helical" evidence="1">
    <location>
        <begin position="30"/>
        <end position="52"/>
    </location>
</feature>
<dbReference type="OrthoDB" id="3787642at2"/>
<dbReference type="STRING" id="546871.SAMN04488543_2815"/>
<dbReference type="RefSeq" id="WP_091413620.1">
    <property type="nucleotide sequence ID" value="NZ_LT629749.1"/>
</dbReference>
<name>A0A1H1WV55_9ACTN</name>
<reference evidence="2 3" key="1">
    <citation type="submission" date="2016-10" db="EMBL/GenBank/DDBJ databases">
        <authorList>
            <person name="de Groot N.N."/>
        </authorList>
    </citation>
    <scope>NUCLEOTIDE SEQUENCE [LARGE SCALE GENOMIC DNA]</scope>
    <source>
        <strain evidence="2 3">DSM 21741</strain>
    </source>
</reference>
<keyword evidence="1" id="KW-0812">Transmembrane</keyword>
<dbReference type="AlphaFoldDB" id="A0A1H1WV55"/>
<gene>
    <name evidence="2" type="ORF">SAMN04488543_2815</name>
</gene>
<dbReference type="EMBL" id="LT629749">
    <property type="protein sequence ID" value="SDT00049.1"/>
    <property type="molecule type" value="Genomic_DNA"/>
</dbReference>
<protein>
    <submittedName>
        <fullName evidence="2">Uncharacterized protein</fullName>
    </submittedName>
</protein>
<evidence type="ECO:0000313" key="3">
    <source>
        <dbReference type="Proteomes" id="UP000199092"/>
    </source>
</evidence>
<feature type="transmembrane region" description="Helical" evidence="1">
    <location>
        <begin position="64"/>
        <end position="82"/>
    </location>
</feature>
<keyword evidence="3" id="KW-1185">Reference proteome</keyword>
<keyword evidence="1" id="KW-0472">Membrane</keyword>
<proteinExistence type="predicted"/>
<sequence length="109" mass="11124">MTAHIGLVPLEVCPVAPGNAQVYVDQITGYVLWGVGILFLVAVIVAVGAIVAGRLFNMTHASRVGVISIVVVFIAAIAYLVLPGMLQSILASGCINTSGNPQPSAAAPQ</sequence>
<evidence type="ECO:0000256" key="1">
    <source>
        <dbReference type="SAM" id="Phobius"/>
    </source>
</evidence>
<dbReference type="Proteomes" id="UP000199092">
    <property type="component" value="Chromosome I"/>
</dbReference>
<keyword evidence="1" id="KW-1133">Transmembrane helix</keyword>
<accession>A0A1H1WV55</accession>
<organism evidence="2 3">
    <name type="scientific">Friedmanniella luteola</name>
    <dbReference type="NCBI Taxonomy" id="546871"/>
    <lineage>
        <taxon>Bacteria</taxon>
        <taxon>Bacillati</taxon>
        <taxon>Actinomycetota</taxon>
        <taxon>Actinomycetes</taxon>
        <taxon>Propionibacteriales</taxon>
        <taxon>Nocardioidaceae</taxon>
        <taxon>Friedmanniella</taxon>
    </lineage>
</organism>
<evidence type="ECO:0000313" key="2">
    <source>
        <dbReference type="EMBL" id="SDT00049.1"/>
    </source>
</evidence>